<keyword evidence="2" id="KW-1185">Reference proteome</keyword>
<dbReference type="Proteomes" id="UP000053789">
    <property type="component" value="Unassembled WGS sequence"/>
</dbReference>
<name>A0A0D2GJK0_CLAB1</name>
<dbReference type="EMBL" id="KN846980">
    <property type="protein sequence ID" value="KIW98572.1"/>
    <property type="molecule type" value="Genomic_DNA"/>
</dbReference>
<dbReference type="GeneID" id="27693161"/>
<dbReference type="VEuPathDB" id="FungiDB:Z519_00233"/>
<evidence type="ECO:0000313" key="2">
    <source>
        <dbReference type="Proteomes" id="UP000053789"/>
    </source>
</evidence>
<reference evidence="1" key="1">
    <citation type="submission" date="2015-01" db="EMBL/GenBank/DDBJ databases">
        <title>The Genome Sequence of Cladophialophora bantiana CBS 173.52.</title>
        <authorList>
            <consortium name="The Broad Institute Genomics Platform"/>
            <person name="Cuomo C."/>
            <person name="de Hoog S."/>
            <person name="Gorbushina A."/>
            <person name="Stielow B."/>
            <person name="Teixiera M."/>
            <person name="Abouelleil A."/>
            <person name="Chapman S.B."/>
            <person name="Priest M."/>
            <person name="Young S.K."/>
            <person name="Wortman J."/>
            <person name="Nusbaum C."/>
            <person name="Birren B."/>
        </authorList>
    </citation>
    <scope>NUCLEOTIDE SEQUENCE [LARGE SCALE GENOMIC DNA]</scope>
    <source>
        <strain evidence="1">CBS 173.52</strain>
    </source>
</reference>
<proteinExistence type="predicted"/>
<dbReference type="AlphaFoldDB" id="A0A0D2GJK0"/>
<dbReference type="HOGENOM" id="CLU_2589548_0_0_1"/>
<organism evidence="1 2">
    <name type="scientific">Cladophialophora bantiana (strain ATCC 10958 / CBS 173.52 / CDC B-1940 / NIH 8579)</name>
    <name type="common">Xylohypha bantiana</name>
    <dbReference type="NCBI Taxonomy" id="1442370"/>
    <lineage>
        <taxon>Eukaryota</taxon>
        <taxon>Fungi</taxon>
        <taxon>Dikarya</taxon>
        <taxon>Ascomycota</taxon>
        <taxon>Pezizomycotina</taxon>
        <taxon>Eurotiomycetes</taxon>
        <taxon>Chaetothyriomycetidae</taxon>
        <taxon>Chaetothyriales</taxon>
        <taxon>Herpotrichiellaceae</taxon>
        <taxon>Cladophialophora</taxon>
    </lineage>
</organism>
<gene>
    <name evidence="1" type="ORF">Z519_00233</name>
</gene>
<sequence length="80" mass="9410">MKCNAELISHPLFFVLPGRIETIDFLDNLLRKQYGEVRAVKATTGFHLWQKKFDLRDDMRELAEMSRRMSALPVEVEMIL</sequence>
<evidence type="ECO:0000313" key="1">
    <source>
        <dbReference type="EMBL" id="KIW98572.1"/>
    </source>
</evidence>
<protein>
    <submittedName>
        <fullName evidence="1">Uncharacterized protein</fullName>
    </submittedName>
</protein>
<accession>A0A0D2GJK0</accession>
<dbReference type="RefSeq" id="XP_016625241.1">
    <property type="nucleotide sequence ID" value="XM_016757992.1"/>
</dbReference>